<gene>
    <name evidence="2" type="ORF">E2980_08720</name>
</gene>
<dbReference type="InterPro" id="IPR000601">
    <property type="entry name" value="PKD_dom"/>
</dbReference>
<dbReference type="InterPro" id="IPR035986">
    <property type="entry name" value="PKD_dom_sf"/>
</dbReference>
<organism evidence="2 3">
    <name type="scientific">Cohnella luojiensis</name>
    <dbReference type="NCBI Taxonomy" id="652876"/>
    <lineage>
        <taxon>Bacteria</taxon>
        <taxon>Bacillati</taxon>
        <taxon>Bacillota</taxon>
        <taxon>Bacilli</taxon>
        <taxon>Bacillales</taxon>
        <taxon>Paenibacillaceae</taxon>
        <taxon>Cohnella</taxon>
    </lineage>
</organism>
<dbReference type="EMBL" id="SOMN01000008">
    <property type="protein sequence ID" value="TFE27855.1"/>
    <property type="molecule type" value="Genomic_DNA"/>
</dbReference>
<name>A0A4Y8M4E6_9BACL</name>
<accession>A0A4Y8M4E6</accession>
<dbReference type="NCBIfam" id="NF047340">
    <property type="entry name" value="Athe_2463_dom"/>
    <property type="match status" value="1"/>
</dbReference>
<dbReference type="SUPFAM" id="SSF49299">
    <property type="entry name" value="PKD domain"/>
    <property type="match status" value="1"/>
</dbReference>
<reference evidence="2 3" key="1">
    <citation type="submission" date="2019-03" db="EMBL/GenBank/DDBJ databases">
        <title>Cohnella endophytica sp. nov., a novel endophytic bacterium isolated from bark of Sonneratia apetala.</title>
        <authorList>
            <person name="Tuo L."/>
        </authorList>
    </citation>
    <scope>NUCLEOTIDE SEQUENCE [LARGE SCALE GENOMIC DNA]</scope>
    <source>
        <strain evidence="2 3">CCTCC AB 208254</strain>
    </source>
</reference>
<proteinExistence type="predicted"/>
<sequence length="1724" mass="192897">MRRRMRRKAITFSILITFLVSLLPMYPIEVSAALSAKDVCEKTYAWVTPPPGFPKCSDLKNGNSWPFNQYLFDKLGVIAYVKMDENKNPVLESISENRAGNGFKRGWRDPANGNVYSDGETTGYGGKHPAFPVGSPYGEYRYLGYDRAGTLYSNTFFINDSKTGTDPNTRYWVYKPWTSTLLNGRTDKPIKMSPLLSKGFDADDTDVIYARGTVVVNSVKKIIKSDDVTIQKAALLNGSSTPPDTKHNLFDYMYVEQDPTVWAPGMGRMWHKKPDGAIWYQTFPIAKTEGKDKPGLDSKIVITGPNKSDGKIQTDANVLGNSFTYSMDLTGDLKDNAYYNDQYLKAKWYTRYDLKEWNLKLEAAYPGKSLYTVGTYSSLSNGQVTLSNEGEIATIKDVKFKVNNKLNKGDEIELILTATAQYQSTNNEFDQNVYRTKIVIGEKPIPIPPPQGPPPEPVDETPPLVCKPNIPTQAFDIVEFPASDGTDLSRIDTRIVTVNGVSVDPDLFFSGGYVFGDDADGFATVTMKWTPKPGEDKNGADMCDTYRIVNVHDTKPRAQFKLFGGSFKENRKMSIDNTSRDPNANDPYVQATYPIVSSSWSWEPLNGSSDADRRMRVDTPDHKEFLYKKPGEYQVSLTVTNALGRTSEPYVLNFTVLNDYAPAVIMTPYSSQIARGEGVTLFYDAVSTDGDIITNQNFKIYYDKDFNETYTELVDSFSGPRSEYTPLNAKLGKYRIVATVDEDFGQETFPEFITASDKRQTITQMEFEIDNYLPYSDLYTDIPSIRPDVDTFFLLDKNLAQSKIDYVKGNGVTISNQLRLEGINPQVNVWDMHTYTWSNPASTTVNTGSYPPNTYYYCSSGYCGTLNRTSASDNGYYYDYGQYVSVVDVPGHEETRYRDELWCTGTADSGIVYDHPGGCNGGNNGGASSHSYYKPVPYQVWVPTTYRNEWDPDVRWVSNWYGSYSGTIYKDVRQPYTNPYVRTTSAKYLIYISDGIINELADFNNARSQSDAKVIVIGNASIKTQVPNEFFILNSGQPIVTLIQSAIDYIASFNSATASQLVLTNENFQLLTTDDDVEHDPISQKQTMYVHNENYFDNPTGHAAFALRNTDPPSWTTESLRTSFALTGEYKISRRIKDQPSVDPLFAKYSYYSNESTTIVRVHRKPIALAALDWTYDTNCICYQTSWVDQSYDLDHNVSDPIKRGIADRKIKYRLNGEWFYKTPDKLEPGTYHLEYLVKDVEGVWSDPFILDFTLAATPPPQLKAKLTSADPYFTLAGGVPASENLIAYELWTRFPLSVGLQFSMGSYINKTVPYFTGTKSGSNIDWTDVLTPIPATTPDGSYTYRIQANGSNATSAYKDFAVKVLTPINLVPDIRKADGHTTDTIVVGYPFTIAADTTEYPNQVTLVAFKGKSFQRSLTLNGTVSSTTGKGSKQWSASFTPLGVIPDGTYTFEWTARTLNGNTEIRTLQVQLINNTPPFGDFKRYTYDPADTAMPIYEGDLLHIRSIGVGDNEHDPLTLRYELMDPSGTKRFDSTLNSLYPYASAGPDYQLPSGPTAVGTWTIRQTISDGKAAPVVRTQSMSVRPLGIQGYVKHTDAWERNRLLYNEKHSSAQRPAHWFWAGEAFVLEATVTDTGASGTKPISVKSVATPELQKSLAAANPQAILWKGLLREADASVSFKDLPQGNYSFVFSVTFNNGITKTSIVPIRLQDTVDNYVQVHRLQ</sequence>
<evidence type="ECO:0000313" key="3">
    <source>
        <dbReference type="Proteomes" id="UP000297900"/>
    </source>
</evidence>
<dbReference type="RefSeq" id="WP_135151800.1">
    <property type="nucleotide sequence ID" value="NZ_SOMN01000008.1"/>
</dbReference>
<dbReference type="PROSITE" id="PS50093">
    <property type="entry name" value="PKD"/>
    <property type="match status" value="1"/>
</dbReference>
<dbReference type="CDD" id="cd00146">
    <property type="entry name" value="PKD"/>
    <property type="match status" value="1"/>
</dbReference>
<comment type="caution">
    <text evidence="2">The sequence shown here is derived from an EMBL/GenBank/DDBJ whole genome shotgun (WGS) entry which is preliminary data.</text>
</comment>
<dbReference type="Gene3D" id="2.60.40.10">
    <property type="entry name" value="Immunoglobulins"/>
    <property type="match status" value="1"/>
</dbReference>
<evidence type="ECO:0000313" key="2">
    <source>
        <dbReference type="EMBL" id="TFE27855.1"/>
    </source>
</evidence>
<dbReference type="InterPro" id="IPR013783">
    <property type="entry name" value="Ig-like_fold"/>
</dbReference>
<feature type="domain" description="PKD" evidence="1">
    <location>
        <begin position="594"/>
        <end position="646"/>
    </location>
</feature>
<keyword evidence="3" id="KW-1185">Reference proteome</keyword>
<dbReference type="OrthoDB" id="2088379at2"/>
<evidence type="ECO:0000259" key="1">
    <source>
        <dbReference type="PROSITE" id="PS50093"/>
    </source>
</evidence>
<protein>
    <recommendedName>
        <fullName evidence="1">PKD domain-containing protein</fullName>
    </recommendedName>
</protein>
<dbReference type="Proteomes" id="UP000297900">
    <property type="component" value="Unassembled WGS sequence"/>
</dbReference>